<reference evidence="1 2" key="1">
    <citation type="journal article" date="2019" name="Appl. Environ. Microbiol.">
        <title>Environmental Evidence and Genomic Insight of Iron-oxidizing Bacteria Preference Towards More Corrosion Resistant Stainless Steel at Higher Salinities.</title>
        <authorList>
            <person name="Garrison C.E."/>
            <person name="Price K.A."/>
            <person name="Field E.K."/>
        </authorList>
    </citation>
    <scope>NUCLEOTIDE SEQUENCE [LARGE SCALE GENOMIC DNA]</scope>
    <source>
        <strain evidence="1 2">P3</strain>
    </source>
</reference>
<dbReference type="RefSeq" id="WP_138238264.1">
    <property type="nucleotide sequence ID" value="NZ_VBRY01000002.1"/>
</dbReference>
<dbReference type="EMBL" id="VBRY01000002">
    <property type="protein sequence ID" value="TLS68645.1"/>
    <property type="molecule type" value="Genomic_DNA"/>
</dbReference>
<evidence type="ECO:0000313" key="1">
    <source>
        <dbReference type="EMBL" id="TLS68645.1"/>
    </source>
</evidence>
<accession>A0A5R9GUG5</accession>
<protein>
    <submittedName>
        <fullName evidence="1">Uncharacterized protein</fullName>
    </submittedName>
</protein>
<evidence type="ECO:0000313" key="2">
    <source>
        <dbReference type="Proteomes" id="UP000306585"/>
    </source>
</evidence>
<keyword evidence="2" id="KW-1185">Reference proteome</keyword>
<gene>
    <name evidence="1" type="ORF">FEF65_02765</name>
</gene>
<dbReference type="Proteomes" id="UP000306585">
    <property type="component" value="Unassembled WGS sequence"/>
</dbReference>
<name>A0A5R9GUG5_9PROT</name>
<organism evidence="1 2">
    <name type="scientific">Mariprofundus erugo</name>
    <dbReference type="NCBI Taxonomy" id="2528639"/>
    <lineage>
        <taxon>Bacteria</taxon>
        <taxon>Pseudomonadati</taxon>
        <taxon>Pseudomonadota</taxon>
        <taxon>Candidatius Mariprofundia</taxon>
        <taxon>Mariprofundales</taxon>
        <taxon>Mariprofundaceae</taxon>
        <taxon>Mariprofundus</taxon>
    </lineage>
</organism>
<comment type="caution">
    <text evidence="1">The sequence shown here is derived from an EMBL/GenBank/DDBJ whole genome shotgun (WGS) entry which is preliminary data.</text>
</comment>
<proteinExistence type="predicted"/>
<sequence length="349" mass="38931">MYIEVTDTEQIVSAQEAMQANLKKQFPYRQKRVIGWPSGHFEGEVRFTGKRGGETNWWYTGFSEDEQSAYNLFGRGDPETSQLLLIDLQFNFPIDSFNRKQGGVFVQDVASGKVILGHRGIVTRGKSRVPRELLLQEADVTPVTIASEEKPNQVNVLLISPIDNASLGKQISEFATEIRRAAYLVMDPNHVAETAKKKKSGSSPAKSPLDAALSDYFDEFTGKTVIRRSSQVTMNCRHGSVVKALREALEPRGTVYKSQAIDLAVETEKEVLLYEVKTGSDSQSIYTGIGQLYFHAAALTRKFRGKKVIRHLVIPYAPAAANREKVCKELGIEIITFTTSSKRIDLPEL</sequence>
<dbReference type="AlphaFoldDB" id="A0A5R9GUG5"/>